<keyword evidence="3" id="KW-1185">Reference proteome</keyword>
<dbReference type="AlphaFoldDB" id="A0A9N8F5R4"/>
<comment type="caution">
    <text evidence="2">The sequence shown here is derived from an EMBL/GenBank/DDBJ whole genome shotgun (WGS) entry which is preliminary data.</text>
</comment>
<proteinExistence type="predicted"/>
<sequence length="175" mass="19191">MSSFFRSAFRKASPTVAQLMRPNPAPYAMWAFPLALGATWFIWPALDQEWLIELGLAKEPDLHIKAVQAAKDARMAAKSKDKPAAAKEEEEEEEEEEAEEEEEEAPAAEEEEEEESGGGDEEEAGGEEESGGDDDDEEEGEESALPKFAPLLAKSDGSSLEEAWDNFTLKAAPEL</sequence>
<name>A0A9N8F5R4_9STRA</name>
<dbReference type="EMBL" id="CAICTM010003558">
    <property type="protein sequence ID" value="CAB9531455.1"/>
    <property type="molecule type" value="Genomic_DNA"/>
</dbReference>
<gene>
    <name evidence="2" type="ORF">SEMRO_3560_G349170.1</name>
</gene>
<evidence type="ECO:0000313" key="2">
    <source>
        <dbReference type="EMBL" id="CAB9531455.1"/>
    </source>
</evidence>
<organism evidence="2 3">
    <name type="scientific">Seminavis robusta</name>
    <dbReference type="NCBI Taxonomy" id="568900"/>
    <lineage>
        <taxon>Eukaryota</taxon>
        <taxon>Sar</taxon>
        <taxon>Stramenopiles</taxon>
        <taxon>Ochrophyta</taxon>
        <taxon>Bacillariophyta</taxon>
        <taxon>Bacillariophyceae</taxon>
        <taxon>Bacillariophycidae</taxon>
        <taxon>Naviculales</taxon>
        <taxon>Naviculaceae</taxon>
        <taxon>Seminavis</taxon>
    </lineage>
</organism>
<protein>
    <submittedName>
        <fullName evidence="2">Uncharacterized protein</fullName>
    </submittedName>
</protein>
<dbReference type="OrthoDB" id="197006at2759"/>
<dbReference type="Proteomes" id="UP001153069">
    <property type="component" value="Unassembled WGS sequence"/>
</dbReference>
<accession>A0A9N8F5R4</accession>
<feature type="compositionally biased region" description="Basic and acidic residues" evidence="1">
    <location>
        <begin position="71"/>
        <end position="87"/>
    </location>
</feature>
<feature type="compositionally biased region" description="Acidic residues" evidence="1">
    <location>
        <begin position="88"/>
        <end position="142"/>
    </location>
</feature>
<reference evidence="2" key="1">
    <citation type="submission" date="2020-06" db="EMBL/GenBank/DDBJ databases">
        <authorList>
            <consortium name="Plant Systems Biology data submission"/>
        </authorList>
    </citation>
    <scope>NUCLEOTIDE SEQUENCE</scope>
    <source>
        <strain evidence="2">D6</strain>
    </source>
</reference>
<evidence type="ECO:0000256" key="1">
    <source>
        <dbReference type="SAM" id="MobiDB-lite"/>
    </source>
</evidence>
<evidence type="ECO:0000313" key="3">
    <source>
        <dbReference type="Proteomes" id="UP001153069"/>
    </source>
</evidence>
<feature type="region of interest" description="Disordered" evidence="1">
    <location>
        <begin position="70"/>
        <end position="162"/>
    </location>
</feature>